<dbReference type="InterPro" id="IPR036388">
    <property type="entry name" value="WH-like_DNA-bd_sf"/>
</dbReference>
<dbReference type="RefSeq" id="WP_015929470.1">
    <property type="nucleotide sequence ID" value="NC_011894.1"/>
</dbReference>
<keyword evidence="4" id="KW-0804">Transcription</keyword>
<dbReference type="GO" id="GO:0003700">
    <property type="term" value="F:DNA-binding transcription factor activity"/>
    <property type="evidence" value="ECO:0007669"/>
    <property type="project" value="InterPro"/>
</dbReference>
<evidence type="ECO:0000259" key="5">
    <source>
        <dbReference type="PROSITE" id="PS50931"/>
    </source>
</evidence>
<dbReference type="Pfam" id="PF00126">
    <property type="entry name" value="HTH_1"/>
    <property type="match status" value="1"/>
</dbReference>
<dbReference type="Proteomes" id="UP000008207">
    <property type="component" value="Chromosome"/>
</dbReference>
<sequence length="300" mass="32490">MANPLAWDDFRLVKAIADQRGLAPAAERLGINPSTAFRRLGQMEAALGTLLFERHRAGYAPTPAGEEMVRIAARMEDDVAAFSRKLDGQLLAPSGELRVTTADSLFNDLLAPIIARFCDRYPEVRVDVVLSNQPLNLSKRDADVALRATDGPPDTLVGRRLATIAWALYGRAEDGAEIPPGERRWVSLAQETGAAKVARYVAARADPARVALRLDTVVGLVKAVEAGIGIAPLACLSGDRHAGLMRLSPPEPDLSAGLWLLTHADLRHSARVRVFLDFVGTEIARLRDLIEGRVPFSGPR</sequence>
<dbReference type="Gene3D" id="3.40.190.290">
    <property type="match status" value="1"/>
</dbReference>
<dbReference type="InterPro" id="IPR036390">
    <property type="entry name" value="WH_DNA-bd_sf"/>
</dbReference>
<dbReference type="AlphaFoldDB" id="B8IGS0"/>
<dbReference type="Pfam" id="PF03466">
    <property type="entry name" value="LysR_substrate"/>
    <property type="match status" value="1"/>
</dbReference>
<evidence type="ECO:0000256" key="1">
    <source>
        <dbReference type="ARBA" id="ARBA00009437"/>
    </source>
</evidence>
<dbReference type="PANTHER" id="PTHR30537">
    <property type="entry name" value="HTH-TYPE TRANSCRIPTIONAL REGULATOR"/>
    <property type="match status" value="1"/>
</dbReference>
<comment type="similarity">
    <text evidence="1">Belongs to the LysR transcriptional regulatory family.</text>
</comment>
<keyword evidence="3" id="KW-0238">DNA-binding</keyword>
<dbReference type="HOGENOM" id="CLU_039613_2_1_5"/>
<dbReference type="STRING" id="460265.Mnod_2844"/>
<dbReference type="GO" id="GO:0006351">
    <property type="term" value="P:DNA-templated transcription"/>
    <property type="evidence" value="ECO:0007669"/>
    <property type="project" value="TreeGrafter"/>
</dbReference>
<evidence type="ECO:0000256" key="3">
    <source>
        <dbReference type="ARBA" id="ARBA00023125"/>
    </source>
</evidence>
<proteinExistence type="inferred from homology"/>
<dbReference type="EMBL" id="CP001349">
    <property type="protein sequence ID" value="ACL57795.1"/>
    <property type="molecule type" value="Genomic_DNA"/>
</dbReference>
<protein>
    <submittedName>
        <fullName evidence="6">Transcriptional regulator, LysR family</fullName>
    </submittedName>
</protein>
<dbReference type="SUPFAM" id="SSF46785">
    <property type="entry name" value="Winged helix' DNA-binding domain"/>
    <property type="match status" value="1"/>
</dbReference>
<evidence type="ECO:0000313" key="6">
    <source>
        <dbReference type="EMBL" id="ACL57795.1"/>
    </source>
</evidence>
<dbReference type="PANTHER" id="PTHR30537:SF3">
    <property type="entry name" value="TRANSCRIPTIONAL REGULATORY PROTEIN"/>
    <property type="match status" value="1"/>
</dbReference>
<evidence type="ECO:0000313" key="7">
    <source>
        <dbReference type="Proteomes" id="UP000008207"/>
    </source>
</evidence>
<organism evidence="6 7">
    <name type="scientific">Methylobacterium nodulans (strain LMG 21967 / CNCM I-2342 / ORS 2060)</name>
    <dbReference type="NCBI Taxonomy" id="460265"/>
    <lineage>
        <taxon>Bacteria</taxon>
        <taxon>Pseudomonadati</taxon>
        <taxon>Pseudomonadota</taxon>
        <taxon>Alphaproteobacteria</taxon>
        <taxon>Hyphomicrobiales</taxon>
        <taxon>Methylobacteriaceae</taxon>
        <taxon>Methylobacterium</taxon>
    </lineage>
</organism>
<dbReference type="KEGG" id="mno:Mnod_2844"/>
<dbReference type="GO" id="GO:0043565">
    <property type="term" value="F:sequence-specific DNA binding"/>
    <property type="evidence" value="ECO:0007669"/>
    <property type="project" value="TreeGrafter"/>
</dbReference>
<dbReference type="PROSITE" id="PS50931">
    <property type="entry name" value="HTH_LYSR"/>
    <property type="match status" value="1"/>
</dbReference>
<keyword evidence="2" id="KW-0805">Transcription regulation</keyword>
<dbReference type="InterPro" id="IPR005119">
    <property type="entry name" value="LysR_subst-bd"/>
</dbReference>
<dbReference type="SUPFAM" id="SSF53850">
    <property type="entry name" value="Periplasmic binding protein-like II"/>
    <property type="match status" value="1"/>
</dbReference>
<feature type="domain" description="HTH lysR-type" evidence="5">
    <location>
        <begin position="5"/>
        <end position="62"/>
    </location>
</feature>
<evidence type="ECO:0000256" key="4">
    <source>
        <dbReference type="ARBA" id="ARBA00023163"/>
    </source>
</evidence>
<reference evidence="6 7" key="1">
    <citation type="submission" date="2009-01" db="EMBL/GenBank/DDBJ databases">
        <title>Complete sequence of chromosome of Methylobacterium nodulans ORS 2060.</title>
        <authorList>
            <consortium name="US DOE Joint Genome Institute"/>
            <person name="Lucas S."/>
            <person name="Copeland A."/>
            <person name="Lapidus A."/>
            <person name="Glavina del Rio T."/>
            <person name="Dalin E."/>
            <person name="Tice H."/>
            <person name="Bruce D."/>
            <person name="Goodwin L."/>
            <person name="Pitluck S."/>
            <person name="Sims D."/>
            <person name="Brettin T."/>
            <person name="Detter J.C."/>
            <person name="Han C."/>
            <person name="Larimer F."/>
            <person name="Land M."/>
            <person name="Hauser L."/>
            <person name="Kyrpides N."/>
            <person name="Ivanova N."/>
            <person name="Marx C.J."/>
            <person name="Richardson P."/>
        </authorList>
    </citation>
    <scope>NUCLEOTIDE SEQUENCE [LARGE SCALE GENOMIC DNA]</scope>
    <source>
        <strain evidence="7">LMG 21967 / CNCM I-2342 / ORS 2060</strain>
    </source>
</reference>
<keyword evidence="7" id="KW-1185">Reference proteome</keyword>
<dbReference type="Gene3D" id="1.10.10.10">
    <property type="entry name" value="Winged helix-like DNA-binding domain superfamily/Winged helix DNA-binding domain"/>
    <property type="match status" value="1"/>
</dbReference>
<dbReference type="InterPro" id="IPR058163">
    <property type="entry name" value="LysR-type_TF_proteobact-type"/>
</dbReference>
<name>B8IGS0_METNO</name>
<evidence type="ECO:0000256" key="2">
    <source>
        <dbReference type="ARBA" id="ARBA00023015"/>
    </source>
</evidence>
<dbReference type="InterPro" id="IPR000847">
    <property type="entry name" value="LysR_HTH_N"/>
</dbReference>
<dbReference type="eggNOG" id="COG0583">
    <property type="taxonomic scope" value="Bacteria"/>
</dbReference>
<gene>
    <name evidence="6" type="ordered locus">Mnod_2844</name>
</gene>
<accession>B8IGS0</accession>